<reference evidence="1" key="1">
    <citation type="journal article" date="2020" name="Fungal Divers.">
        <title>Resolving the Mortierellaceae phylogeny through synthesis of multi-gene phylogenetics and phylogenomics.</title>
        <authorList>
            <person name="Vandepol N."/>
            <person name="Liber J."/>
            <person name="Desiro A."/>
            <person name="Na H."/>
            <person name="Kennedy M."/>
            <person name="Barry K."/>
            <person name="Grigoriev I.V."/>
            <person name="Miller A.N."/>
            <person name="O'Donnell K."/>
            <person name="Stajich J.E."/>
            <person name="Bonito G."/>
        </authorList>
    </citation>
    <scope>NUCLEOTIDE SEQUENCE</scope>
    <source>
        <strain evidence="1">MES-2147</strain>
    </source>
</reference>
<dbReference type="SUPFAM" id="SSF81901">
    <property type="entry name" value="HCP-like"/>
    <property type="match status" value="1"/>
</dbReference>
<feature type="non-terminal residue" evidence="1">
    <location>
        <position position="221"/>
    </location>
</feature>
<comment type="caution">
    <text evidence="1">The sequence shown here is derived from an EMBL/GenBank/DDBJ whole genome shotgun (WGS) entry which is preliminary data.</text>
</comment>
<protein>
    <submittedName>
        <fullName evidence="1">Uncharacterized protein</fullName>
    </submittedName>
</protein>
<accession>A0A9P6IJQ3</accession>
<sequence>MVFVSSPRAILSPQQSLELANVYLENANKAANPNISLVLCHDTELSLSQAKKSAKRDDDSAVNAGVAIAYIELGRILSSRGHCNEAKASYRKAEKLGVRLQEDRLAQTLEPVASLTQHKGSRDIAVILSHIFAENVRPHAFVSKLPEPDERLHDTPQLACCLSLLKASHSLDDILEPAARNWIQTVEKDDDEQERLKVLATDVIRAYKRDEIKDAKTVAEI</sequence>
<keyword evidence="2" id="KW-1185">Reference proteome</keyword>
<dbReference type="OrthoDB" id="2433606at2759"/>
<gene>
    <name evidence="1" type="ORF">BGZ65_006678</name>
</gene>
<dbReference type="AlphaFoldDB" id="A0A9P6IJQ3"/>
<dbReference type="InterPro" id="IPR011990">
    <property type="entry name" value="TPR-like_helical_dom_sf"/>
</dbReference>
<dbReference type="EMBL" id="JAAAHW010010311">
    <property type="protein sequence ID" value="KAF9927675.1"/>
    <property type="molecule type" value="Genomic_DNA"/>
</dbReference>
<dbReference type="Gene3D" id="1.25.40.10">
    <property type="entry name" value="Tetratricopeptide repeat domain"/>
    <property type="match status" value="1"/>
</dbReference>
<evidence type="ECO:0000313" key="2">
    <source>
        <dbReference type="Proteomes" id="UP000749646"/>
    </source>
</evidence>
<evidence type="ECO:0000313" key="1">
    <source>
        <dbReference type="EMBL" id="KAF9927675.1"/>
    </source>
</evidence>
<organism evidence="1 2">
    <name type="scientific">Modicella reniformis</name>
    <dbReference type="NCBI Taxonomy" id="1440133"/>
    <lineage>
        <taxon>Eukaryota</taxon>
        <taxon>Fungi</taxon>
        <taxon>Fungi incertae sedis</taxon>
        <taxon>Mucoromycota</taxon>
        <taxon>Mortierellomycotina</taxon>
        <taxon>Mortierellomycetes</taxon>
        <taxon>Mortierellales</taxon>
        <taxon>Mortierellaceae</taxon>
        <taxon>Modicella</taxon>
    </lineage>
</organism>
<dbReference type="Proteomes" id="UP000749646">
    <property type="component" value="Unassembled WGS sequence"/>
</dbReference>
<name>A0A9P6IJQ3_9FUNG</name>
<proteinExistence type="predicted"/>